<dbReference type="AlphaFoldDB" id="A0A0G1RIX7"/>
<sequence length="188" mass="21043">MAPQGLQYAQNVKEQFSGSSKGVGWPKKFFTFSSALFVFVFVVYLGLAFGYEAFLRSSIEKVKGELGNLSAQITDQQKEDLTTLYSQVTNIRDLLGGHTLTSQIFALFEVITSQKVKYTDFSLSAPDREVSIEGFAATYEDLVSQLVLFEESPQIERFTLEESEIQNGIVRFKAKVILVESILQPEAL</sequence>
<gene>
    <name evidence="2" type="ORF">UX31_C0025G0007</name>
</gene>
<evidence type="ECO:0000313" key="2">
    <source>
        <dbReference type="EMBL" id="KKU20885.1"/>
    </source>
</evidence>
<feature type="transmembrane region" description="Helical" evidence="1">
    <location>
        <begin position="29"/>
        <end position="51"/>
    </location>
</feature>
<evidence type="ECO:0000256" key="1">
    <source>
        <dbReference type="SAM" id="Phobius"/>
    </source>
</evidence>
<keyword evidence="1" id="KW-0812">Transmembrane</keyword>
<reference evidence="2 3" key="1">
    <citation type="journal article" date="2015" name="Nature">
        <title>rRNA introns, odd ribosomes, and small enigmatic genomes across a large radiation of phyla.</title>
        <authorList>
            <person name="Brown C.T."/>
            <person name="Hug L.A."/>
            <person name="Thomas B.C."/>
            <person name="Sharon I."/>
            <person name="Castelle C.J."/>
            <person name="Singh A."/>
            <person name="Wilkins M.J."/>
            <person name="Williams K.H."/>
            <person name="Banfield J.F."/>
        </authorList>
    </citation>
    <scope>NUCLEOTIDE SEQUENCE [LARGE SCALE GENOMIC DNA]</scope>
</reference>
<evidence type="ECO:0000313" key="3">
    <source>
        <dbReference type="Proteomes" id="UP000034107"/>
    </source>
</evidence>
<proteinExistence type="predicted"/>
<keyword evidence="1" id="KW-1133">Transmembrane helix</keyword>
<organism evidence="2 3">
    <name type="scientific">Candidatus Nomurabacteria bacterium GW2011_GWA1_46_11</name>
    <dbReference type="NCBI Taxonomy" id="1618732"/>
    <lineage>
        <taxon>Bacteria</taxon>
        <taxon>Candidatus Nomuraibacteriota</taxon>
    </lineage>
</organism>
<protein>
    <recommendedName>
        <fullName evidence="4">Fimbrial assembly family protein</fullName>
    </recommendedName>
</protein>
<keyword evidence="1" id="KW-0472">Membrane</keyword>
<accession>A0A0G1RIX7</accession>
<dbReference type="EMBL" id="LCLS01000025">
    <property type="protein sequence ID" value="KKU20885.1"/>
    <property type="molecule type" value="Genomic_DNA"/>
</dbReference>
<comment type="caution">
    <text evidence="2">The sequence shown here is derived from an EMBL/GenBank/DDBJ whole genome shotgun (WGS) entry which is preliminary data.</text>
</comment>
<dbReference type="Proteomes" id="UP000034107">
    <property type="component" value="Unassembled WGS sequence"/>
</dbReference>
<name>A0A0G1RIX7_9BACT</name>
<evidence type="ECO:0008006" key="4">
    <source>
        <dbReference type="Google" id="ProtNLM"/>
    </source>
</evidence>